<evidence type="ECO:0000313" key="3">
    <source>
        <dbReference type="Proteomes" id="UP000243459"/>
    </source>
</evidence>
<feature type="region of interest" description="Disordered" evidence="1">
    <location>
        <begin position="20"/>
        <end position="109"/>
    </location>
</feature>
<name>A0A5P1EUF3_ASPOF</name>
<dbReference type="Proteomes" id="UP000243459">
    <property type="component" value="Chromosome 5"/>
</dbReference>
<accession>A0A5P1EUF3</accession>
<protein>
    <submittedName>
        <fullName evidence="2">Uncharacterized protein</fullName>
    </submittedName>
</protein>
<dbReference type="AlphaFoldDB" id="A0A5P1EUF3"/>
<feature type="compositionally biased region" description="Basic and acidic residues" evidence="1">
    <location>
        <begin position="20"/>
        <end position="30"/>
    </location>
</feature>
<dbReference type="EMBL" id="CM007385">
    <property type="protein sequence ID" value="ONK69434.1"/>
    <property type="molecule type" value="Genomic_DNA"/>
</dbReference>
<proteinExistence type="predicted"/>
<keyword evidence="3" id="KW-1185">Reference proteome</keyword>
<evidence type="ECO:0000256" key="1">
    <source>
        <dbReference type="SAM" id="MobiDB-lite"/>
    </source>
</evidence>
<organism evidence="2 3">
    <name type="scientific">Asparagus officinalis</name>
    <name type="common">Garden asparagus</name>
    <dbReference type="NCBI Taxonomy" id="4686"/>
    <lineage>
        <taxon>Eukaryota</taxon>
        <taxon>Viridiplantae</taxon>
        <taxon>Streptophyta</taxon>
        <taxon>Embryophyta</taxon>
        <taxon>Tracheophyta</taxon>
        <taxon>Spermatophyta</taxon>
        <taxon>Magnoliopsida</taxon>
        <taxon>Liliopsida</taxon>
        <taxon>Asparagales</taxon>
        <taxon>Asparagaceae</taxon>
        <taxon>Asparagoideae</taxon>
        <taxon>Asparagus</taxon>
    </lineage>
</organism>
<evidence type="ECO:0000313" key="2">
    <source>
        <dbReference type="EMBL" id="ONK69434.1"/>
    </source>
</evidence>
<gene>
    <name evidence="2" type="ORF">A4U43_C05F22850</name>
</gene>
<reference evidence="3" key="1">
    <citation type="journal article" date="2017" name="Nat. Commun.">
        <title>The asparagus genome sheds light on the origin and evolution of a young Y chromosome.</title>
        <authorList>
            <person name="Harkess A."/>
            <person name="Zhou J."/>
            <person name="Xu C."/>
            <person name="Bowers J.E."/>
            <person name="Van der Hulst R."/>
            <person name="Ayyampalayam S."/>
            <person name="Mercati F."/>
            <person name="Riccardi P."/>
            <person name="McKain M.R."/>
            <person name="Kakrana A."/>
            <person name="Tang H."/>
            <person name="Ray J."/>
            <person name="Groenendijk J."/>
            <person name="Arikit S."/>
            <person name="Mathioni S.M."/>
            <person name="Nakano M."/>
            <person name="Shan H."/>
            <person name="Telgmann-Rauber A."/>
            <person name="Kanno A."/>
            <person name="Yue Z."/>
            <person name="Chen H."/>
            <person name="Li W."/>
            <person name="Chen Y."/>
            <person name="Xu X."/>
            <person name="Zhang Y."/>
            <person name="Luo S."/>
            <person name="Chen H."/>
            <person name="Gao J."/>
            <person name="Mao Z."/>
            <person name="Pires J.C."/>
            <person name="Luo M."/>
            <person name="Kudrna D."/>
            <person name="Wing R.A."/>
            <person name="Meyers B.C."/>
            <person name="Yi K."/>
            <person name="Kong H."/>
            <person name="Lavrijsen P."/>
            <person name="Sunseri F."/>
            <person name="Falavigna A."/>
            <person name="Ye Y."/>
            <person name="Leebens-Mack J.H."/>
            <person name="Chen G."/>
        </authorList>
    </citation>
    <scope>NUCLEOTIDE SEQUENCE [LARGE SCALE GENOMIC DNA]</scope>
    <source>
        <strain evidence="3">cv. DH0086</strain>
    </source>
</reference>
<sequence>MRAFDQYKLAQDKRLKGALDVEGDSDRRPLIIEVAPSSGGTRDKRRDLANSVDVGFAGESSPRPGPSHRPDKEPLAPVNEVDGTDESSPGPGGDAIEGSLKEMSSNGIH</sequence>
<dbReference type="Gramene" id="ONK69434">
    <property type="protein sequence ID" value="ONK69434"/>
    <property type="gene ID" value="A4U43_C05F22850"/>
</dbReference>